<dbReference type="InterPro" id="IPR050707">
    <property type="entry name" value="HTH_MetabolicPath_Reg"/>
</dbReference>
<comment type="caution">
    <text evidence="6">The sequence shown here is derived from an EMBL/GenBank/DDBJ whole genome shotgun (WGS) entry which is preliminary data.</text>
</comment>
<reference evidence="6 7" key="1">
    <citation type="journal article" date="2019" name="Int. J. Syst. Evol. Microbiol.">
        <title>The Global Catalogue of Microorganisms (GCM) 10K type strain sequencing project: providing services to taxonomists for standard genome sequencing and annotation.</title>
        <authorList>
            <consortium name="The Broad Institute Genomics Platform"/>
            <consortium name="The Broad Institute Genome Sequencing Center for Infectious Disease"/>
            <person name="Wu L."/>
            <person name="Ma J."/>
        </authorList>
    </citation>
    <scope>NUCLEOTIDE SEQUENCE [LARGE SCALE GENOMIC DNA]</scope>
    <source>
        <strain evidence="6 7">JCM 12393</strain>
    </source>
</reference>
<dbReference type="SUPFAM" id="SSF46785">
    <property type="entry name" value="Winged helix' DNA-binding domain"/>
    <property type="match status" value="1"/>
</dbReference>
<dbReference type="InterPro" id="IPR005471">
    <property type="entry name" value="Tscrpt_reg_IclR_N"/>
</dbReference>
<feature type="domain" description="HTH iclR-type" evidence="4">
    <location>
        <begin position="17"/>
        <end position="78"/>
    </location>
</feature>
<accession>A0ABN1XT90</accession>
<evidence type="ECO:0000256" key="1">
    <source>
        <dbReference type="ARBA" id="ARBA00023015"/>
    </source>
</evidence>
<name>A0ABN1XT90_9ACTN</name>
<dbReference type="Gene3D" id="1.10.10.10">
    <property type="entry name" value="Winged helix-like DNA-binding domain superfamily/Winged helix DNA-binding domain"/>
    <property type="match status" value="1"/>
</dbReference>
<evidence type="ECO:0000256" key="2">
    <source>
        <dbReference type="ARBA" id="ARBA00023125"/>
    </source>
</evidence>
<organism evidence="6 7">
    <name type="scientific">Kitasatospora putterlickiae</name>
    <dbReference type="NCBI Taxonomy" id="221725"/>
    <lineage>
        <taxon>Bacteria</taxon>
        <taxon>Bacillati</taxon>
        <taxon>Actinomycetota</taxon>
        <taxon>Actinomycetes</taxon>
        <taxon>Kitasatosporales</taxon>
        <taxon>Streptomycetaceae</taxon>
        <taxon>Kitasatospora</taxon>
    </lineage>
</organism>
<keyword evidence="7" id="KW-1185">Reference proteome</keyword>
<dbReference type="PROSITE" id="PS51078">
    <property type="entry name" value="ICLR_ED"/>
    <property type="match status" value="1"/>
</dbReference>
<dbReference type="InterPro" id="IPR029016">
    <property type="entry name" value="GAF-like_dom_sf"/>
</dbReference>
<dbReference type="RefSeq" id="WP_344330787.1">
    <property type="nucleotide sequence ID" value="NZ_BAAAKJ010000086.1"/>
</dbReference>
<dbReference type="EMBL" id="BAAAKJ010000086">
    <property type="protein sequence ID" value="GAA1389600.1"/>
    <property type="molecule type" value="Genomic_DNA"/>
</dbReference>
<evidence type="ECO:0000256" key="3">
    <source>
        <dbReference type="ARBA" id="ARBA00023163"/>
    </source>
</evidence>
<dbReference type="InterPro" id="IPR014757">
    <property type="entry name" value="Tscrpt_reg_IclR_C"/>
</dbReference>
<evidence type="ECO:0000259" key="4">
    <source>
        <dbReference type="PROSITE" id="PS51077"/>
    </source>
</evidence>
<dbReference type="Pfam" id="PF09339">
    <property type="entry name" value="HTH_IclR"/>
    <property type="match status" value="1"/>
</dbReference>
<evidence type="ECO:0000313" key="6">
    <source>
        <dbReference type="EMBL" id="GAA1389600.1"/>
    </source>
</evidence>
<dbReference type="PANTHER" id="PTHR30136:SF24">
    <property type="entry name" value="HTH-TYPE TRANSCRIPTIONAL REPRESSOR ALLR"/>
    <property type="match status" value="1"/>
</dbReference>
<dbReference type="PANTHER" id="PTHR30136">
    <property type="entry name" value="HELIX-TURN-HELIX TRANSCRIPTIONAL REGULATOR, ICLR FAMILY"/>
    <property type="match status" value="1"/>
</dbReference>
<gene>
    <name evidence="6" type="ORF">GCM10009639_17410</name>
</gene>
<keyword evidence="1" id="KW-0805">Transcription regulation</keyword>
<dbReference type="InterPro" id="IPR036390">
    <property type="entry name" value="WH_DNA-bd_sf"/>
</dbReference>
<dbReference type="Gene3D" id="3.30.450.40">
    <property type="match status" value="1"/>
</dbReference>
<dbReference type="Pfam" id="PF01614">
    <property type="entry name" value="IclR_C"/>
    <property type="match status" value="1"/>
</dbReference>
<sequence length="270" mass="28956">MGAVDSNGGGQRTPGAVQSLRRAFTVLEAVVDSDDPIGVSDLARHSDLPVGTVHRLAQTLHELGYVRKDGNSKYLPGPRLLKLAKNNQKAIAVVVQPYLDELAKRYGESVAVGTLSGDYVVYLAKTPGSRSIRIYTSLDEPVYPHSSAIGKMLLSRLPDERVRTILDHTKMPRFTDSTHTDPDGLLAELASVRDRGFAVNEGEQEAGMRCVSVAIPLKGEHLGFSLSAPTLRMSDAVLAEIVTGLKRAAVALAAELDGARGPSQKEIHGK</sequence>
<evidence type="ECO:0000313" key="7">
    <source>
        <dbReference type="Proteomes" id="UP001499863"/>
    </source>
</evidence>
<protein>
    <submittedName>
        <fullName evidence="6">IclR family transcriptional regulator</fullName>
    </submittedName>
</protein>
<keyword evidence="2" id="KW-0238">DNA-binding</keyword>
<dbReference type="InterPro" id="IPR036388">
    <property type="entry name" value="WH-like_DNA-bd_sf"/>
</dbReference>
<evidence type="ECO:0000259" key="5">
    <source>
        <dbReference type="PROSITE" id="PS51078"/>
    </source>
</evidence>
<dbReference type="SUPFAM" id="SSF55781">
    <property type="entry name" value="GAF domain-like"/>
    <property type="match status" value="1"/>
</dbReference>
<dbReference type="Proteomes" id="UP001499863">
    <property type="component" value="Unassembled WGS sequence"/>
</dbReference>
<dbReference type="PROSITE" id="PS51077">
    <property type="entry name" value="HTH_ICLR"/>
    <property type="match status" value="1"/>
</dbReference>
<feature type="domain" description="IclR-ED" evidence="5">
    <location>
        <begin position="79"/>
        <end position="258"/>
    </location>
</feature>
<dbReference type="SMART" id="SM00346">
    <property type="entry name" value="HTH_ICLR"/>
    <property type="match status" value="1"/>
</dbReference>
<keyword evidence="3" id="KW-0804">Transcription</keyword>
<proteinExistence type="predicted"/>